<comment type="similarity">
    <text evidence="6">Belongs to the peptidase M48 family.</text>
</comment>
<accession>A0A6I4HT74</accession>
<keyword evidence="5 6" id="KW-0482">Metalloprotease</keyword>
<dbReference type="PANTHER" id="PTHR22726:SF1">
    <property type="entry name" value="METALLOENDOPEPTIDASE OMA1, MITOCHONDRIAL"/>
    <property type="match status" value="1"/>
</dbReference>
<dbReference type="GO" id="GO:0046872">
    <property type="term" value="F:metal ion binding"/>
    <property type="evidence" value="ECO:0007669"/>
    <property type="project" value="UniProtKB-KW"/>
</dbReference>
<keyword evidence="4 6" id="KW-0862">Zinc</keyword>
<organism evidence="8 9">
    <name type="scientific">Acinetobacter baumannii</name>
    <dbReference type="NCBI Taxonomy" id="470"/>
    <lineage>
        <taxon>Bacteria</taxon>
        <taxon>Pseudomonadati</taxon>
        <taxon>Pseudomonadota</taxon>
        <taxon>Gammaproteobacteria</taxon>
        <taxon>Moraxellales</taxon>
        <taxon>Moraxellaceae</taxon>
        <taxon>Acinetobacter</taxon>
        <taxon>Acinetobacter calcoaceticus/baumannii complex</taxon>
    </lineage>
</organism>
<comment type="caution">
    <text evidence="8">The sequence shown here is derived from an EMBL/GenBank/DDBJ whole genome shotgun (WGS) entry which is preliminary data.</text>
</comment>
<evidence type="ECO:0000256" key="2">
    <source>
        <dbReference type="ARBA" id="ARBA00022723"/>
    </source>
</evidence>
<dbReference type="PANTHER" id="PTHR22726">
    <property type="entry name" value="METALLOENDOPEPTIDASE OMA1"/>
    <property type="match status" value="1"/>
</dbReference>
<keyword evidence="2" id="KW-0479">Metal-binding</keyword>
<dbReference type="Proteomes" id="UP000439424">
    <property type="component" value="Unassembled WGS sequence"/>
</dbReference>
<evidence type="ECO:0000256" key="4">
    <source>
        <dbReference type="ARBA" id="ARBA00022833"/>
    </source>
</evidence>
<dbReference type="RefSeq" id="WP_157011053.1">
    <property type="nucleotide sequence ID" value="NZ_WPIP01000782.1"/>
</dbReference>
<dbReference type="InterPro" id="IPR001915">
    <property type="entry name" value="Peptidase_M48"/>
</dbReference>
<evidence type="ECO:0000259" key="7">
    <source>
        <dbReference type="Pfam" id="PF01435"/>
    </source>
</evidence>
<reference evidence="8 9" key="1">
    <citation type="submission" date="2019-11" db="EMBL/GenBank/DDBJ databases">
        <title>Multidrug-resistant Acinetobacter baumannii moving toward extensively drug-resistant over fifteen years in South of Brazil.</title>
        <authorList>
            <person name="Fedrigo N.H."/>
            <person name="Cerdeira L."/>
            <person name="Fuga B."/>
            <person name="Marini P.V.B."/>
            <person name="Shinohara D.R."/>
            <person name="Carrara-Marroni F.E."/>
            <person name="Lincopan N."/>
            <person name="Tognim M.C.B."/>
        </authorList>
    </citation>
    <scope>NUCLEOTIDE SEQUENCE [LARGE SCALE GENOMIC DNA]</scope>
    <source>
        <strain evidence="8 9">Ac576</strain>
    </source>
</reference>
<sequence length="98" mass="9931">LSETQLGQPIALVVIKDPQINAFAVPGGLFALNTGLISSARNIDEIAGVMAHEIAHVSQRHFSRSEEAFKGQTLLSLAGLLAGVALAAQAGGDAGAAV</sequence>
<evidence type="ECO:0000256" key="3">
    <source>
        <dbReference type="ARBA" id="ARBA00022801"/>
    </source>
</evidence>
<dbReference type="CDD" id="cd07324">
    <property type="entry name" value="M48C_Oma1-like"/>
    <property type="match status" value="1"/>
</dbReference>
<dbReference type="InterPro" id="IPR051156">
    <property type="entry name" value="Mito/Outer_Membr_Metalloprot"/>
</dbReference>
<dbReference type="GO" id="GO:0051603">
    <property type="term" value="P:proteolysis involved in protein catabolic process"/>
    <property type="evidence" value="ECO:0007669"/>
    <property type="project" value="TreeGrafter"/>
</dbReference>
<feature type="non-terminal residue" evidence="8">
    <location>
        <position position="98"/>
    </location>
</feature>
<feature type="non-terminal residue" evidence="8">
    <location>
        <position position="1"/>
    </location>
</feature>
<keyword evidence="1 6" id="KW-0645">Protease</keyword>
<gene>
    <name evidence="8" type="ORF">GNY86_23085</name>
</gene>
<evidence type="ECO:0000256" key="6">
    <source>
        <dbReference type="RuleBase" id="RU003983"/>
    </source>
</evidence>
<dbReference type="GO" id="GO:0016020">
    <property type="term" value="C:membrane"/>
    <property type="evidence" value="ECO:0007669"/>
    <property type="project" value="TreeGrafter"/>
</dbReference>
<keyword evidence="3 6" id="KW-0378">Hydrolase</keyword>
<protein>
    <submittedName>
        <fullName evidence="8">M48 family metalloprotease</fullName>
    </submittedName>
</protein>
<dbReference type="AlphaFoldDB" id="A0A6I4HT74"/>
<dbReference type="GO" id="GO:0004222">
    <property type="term" value="F:metalloendopeptidase activity"/>
    <property type="evidence" value="ECO:0007669"/>
    <property type="project" value="InterPro"/>
</dbReference>
<proteinExistence type="inferred from homology"/>
<evidence type="ECO:0000256" key="1">
    <source>
        <dbReference type="ARBA" id="ARBA00022670"/>
    </source>
</evidence>
<name>A0A6I4HT74_ACIBA</name>
<dbReference type="Gene3D" id="3.30.2010.10">
    <property type="entry name" value="Metalloproteases ('zincins'), catalytic domain"/>
    <property type="match status" value="1"/>
</dbReference>
<dbReference type="Pfam" id="PF01435">
    <property type="entry name" value="Peptidase_M48"/>
    <property type="match status" value="1"/>
</dbReference>
<evidence type="ECO:0000313" key="8">
    <source>
        <dbReference type="EMBL" id="MVM94421.1"/>
    </source>
</evidence>
<evidence type="ECO:0000256" key="5">
    <source>
        <dbReference type="ARBA" id="ARBA00023049"/>
    </source>
</evidence>
<dbReference type="EMBL" id="WPIP01000782">
    <property type="protein sequence ID" value="MVM94421.1"/>
    <property type="molecule type" value="Genomic_DNA"/>
</dbReference>
<feature type="domain" description="Peptidase M48" evidence="7">
    <location>
        <begin position="10"/>
        <end position="95"/>
    </location>
</feature>
<comment type="cofactor">
    <cofactor evidence="6">
        <name>Zn(2+)</name>
        <dbReference type="ChEBI" id="CHEBI:29105"/>
    </cofactor>
    <text evidence="6">Binds 1 zinc ion per subunit.</text>
</comment>
<evidence type="ECO:0000313" key="9">
    <source>
        <dbReference type="Proteomes" id="UP000439424"/>
    </source>
</evidence>